<protein>
    <submittedName>
        <fullName evidence="1">Uncharacterized protein</fullName>
    </submittedName>
</protein>
<comment type="caution">
    <text evidence="1">The sequence shown here is derived from an EMBL/GenBank/DDBJ whole genome shotgun (WGS) entry which is preliminary data.</text>
</comment>
<reference evidence="1 2" key="2">
    <citation type="journal article" date="2022" name="Mol. Ecol. Resour.">
        <title>The genomes of chicory, endive, great burdock and yacon provide insights into Asteraceae paleo-polyploidization history and plant inulin production.</title>
        <authorList>
            <person name="Fan W."/>
            <person name="Wang S."/>
            <person name="Wang H."/>
            <person name="Wang A."/>
            <person name="Jiang F."/>
            <person name="Liu H."/>
            <person name="Zhao H."/>
            <person name="Xu D."/>
            <person name="Zhang Y."/>
        </authorList>
    </citation>
    <scope>NUCLEOTIDE SEQUENCE [LARGE SCALE GENOMIC DNA]</scope>
    <source>
        <strain evidence="2">cv. Punajuju</strain>
        <tissue evidence="1">Leaves</tissue>
    </source>
</reference>
<name>A0ACB9AEW2_CICIN</name>
<dbReference type="Proteomes" id="UP001055811">
    <property type="component" value="Linkage Group LG07"/>
</dbReference>
<proteinExistence type="predicted"/>
<evidence type="ECO:0000313" key="1">
    <source>
        <dbReference type="EMBL" id="KAI3708144.1"/>
    </source>
</evidence>
<dbReference type="EMBL" id="CM042015">
    <property type="protein sequence ID" value="KAI3708144.1"/>
    <property type="molecule type" value="Genomic_DNA"/>
</dbReference>
<sequence length="103" mass="11430">MLSVLTVIKRNMKKSTKVADESMFRDGNGIEIPVIAHQTRQGWNGLSFIYNIVVRAPLSLLSCLSSHPHGGGVDGVWVSGEFSRISEINHLMVNDSMRYAILM</sequence>
<keyword evidence="2" id="KW-1185">Reference proteome</keyword>
<accession>A0ACB9AEW2</accession>
<reference evidence="2" key="1">
    <citation type="journal article" date="2022" name="Mol. Ecol. Resour.">
        <title>The genomes of chicory, endive, great burdock and yacon provide insights into Asteraceae palaeo-polyploidization history and plant inulin production.</title>
        <authorList>
            <person name="Fan W."/>
            <person name="Wang S."/>
            <person name="Wang H."/>
            <person name="Wang A."/>
            <person name="Jiang F."/>
            <person name="Liu H."/>
            <person name="Zhao H."/>
            <person name="Xu D."/>
            <person name="Zhang Y."/>
        </authorList>
    </citation>
    <scope>NUCLEOTIDE SEQUENCE [LARGE SCALE GENOMIC DNA]</scope>
    <source>
        <strain evidence="2">cv. Punajuju</strain>
    </source>
</reference>
<organism evidence="1 2">
    <name type="scientific">Cichorium intybus</name>
    <name type="common">Chicory</name>
    <dbReference type="NCBI Taxonomy" id="13427"/>
    <lineage>
        <taxon>Eukaryota</taxon>
        <taxon>Viridiplantae</taxon>
        <taxon>Streptophyta</taxon>
        <taxon>Embryophyta</taxon>
        <taxon>Tracheophyta</taxon>
        <taxon>Spermatophyta</taxon>
        <taxon>Magnoliopsida</taxon>
        <taxon>eudicotyledons</taxon>
        <taxon>Gunneridae</taxon>
        <taxon>Pentapetalae</taxon>
        <taxon>asterids</taxon>
        <taxon>campanulids</taxon>
        <taxon>Asterales</taxon>
        <taxon>Asteraceae</taxon>
        <taxon>Cichorioideae</taxon>
        <taxon>Cichorieae</taxon>
        <taxon>Cichoriinae</taxon>
        <taxon>Cichorium</taxon>
    </lineage>
</organism>
<gene>
    <name evidence="1" type="ORF">L2E82_37235</name>
</gene>
<evidence type="ECO:0000313" key="2">
    <source>
        <dbReference type="Proteomes" id="UP001055811"/>
    </source>
</evidence>